<dbReference type="InterPro" id="IPR011057">
    <property type="entry name" value="Mss4-like_sf"/>
</dbReference>
<dbReference type="PANTHER" id="PTHR33674:SF5">
    <property type="entry name" value="METHIONINE-S-OXIDE REDUCTASE"/>
    <property type="match status" value="1"/>
</dbReference>
<dbReference type="InterPro" id="IPR045282">
    <property type="entry name" value="At4g08330-like"/>
</dbReference>
<dbReference type="EMBL" id="KZ451942">
    <property type="protein sequence ID" value="PKA60142.1"/>
    <property type="molecule type" value="Genomic_DNA"/>
</dbReference>
<dbReference type="Pfam" id="PF24046">
    <property type="entry name" value="At4g08330"/>
    <property type="match status" value="1"/>
</dbReference>
<reference evidence="1 2" key="1">
    <citation type="journal article" date="2017" name="Nature">
        <title>The Apostasia genome and the evolution of orchids.</title>
        <authorList>
            <person name="Zhang G.Q."/>
            <person name="Liu K.W."/>
            <person name="Li Z."/>
            <person name="Lohaus R."/>
            <person name="Hsiao Y.Y."/>
            <person name="Niu S.C."/>
            <person name="Wang J.Y."/>
            <person name="Lin Y.C."/>
            <person name="Xu Q."/>
            <person name="Chen L.J."/>
            <person name="Yoshida K."/>
            <person name="Fujiwara S."/>
            <person name="Wang Z.W."/>
            <person name="Zhang Y.Q."/>
            <person name="Mitsuda N."/>
            <person name="Wang M."/>
            <person name="Liu G.H."/>
            <person name="Pecoraro L."/>
            <person name="Huang H.X."/>
            <person name="Xiao X.J."/>
            <person name="Lin M."/>
            <person name="Wu X.Y."/>
            <person name="Wu W.L."/>
            <person name="Chen Y.Y."/>
            <person name="Chang S.B."/>
            <person name="Sakamoto S."/>
            <person name="Ohme-Takagi M."/>
            <person name="Yagi M."/>
            <person name="Zeng S.J."/>
            <person name="Shen C.Y."/>
            <person name="Yeh C.M."/>
            <person name="Luo Y.B."/>
            <person name="Tsai W.C."/>
            <person name="Van de Peer Y."/>
            <person name="Liu Z.J."/>
        </authorList>
    </citation>
    <scope>NUCLEOTIDE SEQUENCE [LARGE SCALE GENOMIC DNA]</scope>
    <source>
        <strain evidence="2">cv. Shenzhen</strain>
        <tissue evidence="1">Stem</tissue>
    </source>
</reference>
<evidence type="ECO:0008006" key="3">
    <source>
        <dbReference type="Google" id="ProtNLM"/>
    </source>
</evidence>
<dbReference type="PANTHER" id="PTHR33674">
    <property type="entry name" value="METHIONINE-S-OXIDE REDUCTASE"/>
    <property type="match status" value="1"/>
</dbReference>
<dbReference type="AlphaFoldDB" id="A0A2I0AX69"/>
<dbReference type="OrthoDB" id="2015559at2759"/>
<name>A0A2I0AX69_9ASPA</name>
<dbReference type="STRING" id="1088818.A0A2I0AX69"/>
<sequence>MASVYRCANCGEDLNLSEGHLFPAGSYFEAGNKGTLSFSWADESKLRLTKEDKIKPFFESVNYWGIQRKRTKMQCGACGFLVGYVYDDGPPVMHGIGQFGMGPSQAIPRCPRFRFKTKALNITS</sequence>
<evidence type="ECO:0000313" key="1">
    <source>
        <dbReference type="EMBL" id="PKA60142.1"/>
    </source>
</evidence>
<proteinExistence type="predicted"/>
<dbReference type="Proteomes" id="UP000236161">
    <property type="component" value="Unassembled WGS sequence"/>
</dbReference>
<gene>
    <name evidence="1" type="ORF">AXF42_Ash009826</name>
</gene>
<keyword evidence="2" id="KW-1185">Reference proteome</keyword>
<dbReference type="SUPFAM" id="SSF51316">
    <property type="entry name" value="Mss4-like"/>
    <property type="match status" value="1"/>
</dbReference>
<protein>
    <recommendedName>
        <fullName evidence="3">MsrB domain-containing protein</fullName>
    </recommendedName>
</protein>
<evidence type="ECO:0000313" key="2">
    <source>
        <dbReference type="Proteomes" id="UP000236161"/>
    </source>
</evidence>
<accession>A0A2I0AX69</accession>
<organism evidence="1 2">
    <name type="scientific">Apostasia shenzhenica</name>
    <dbReference type="NCBI Taxonomy" id="1088818"/>
    <lineage>
        <taxon>Eukaryota</taxon>
        <taxon>Viridiplantae</taxon>
        <taxon>Streptophyta</taxon>
        <taxon>Embryophyta</taxon>
        <taxon>Tracheophyta</taxon>
        <taxon>Spermatophyta</taxon>
        <taxon>Magnoliopsida</taxon>
        <taxon>Liliopsida</taxon>
        <taxon>Asparagales</taxon>
        <taxon>Orchidaceae</taxon>
        <taxon>Apostasioideae</taxon>
        <taxon>Apostasia</taxon>
    </lineage>
</organism>